<sequence>MYVCVCVRLQLHVSVGRKRGVHLYSSVEVLSLCKKLAHAPATGCHWIEHQHANCLSPPTQLPILSPPLTRVLQPTFGRSVGRSLSRIGGQLNATDIPTDTYNLPHSPSASSLLSESVCPINLPSFIFVPIKPRMRVHSYTRREPEANVCWTLPRASWRDVIVFIRSTCLQPSGWLVAGLGWHLKHSRTTWTPEEEMSSQRSLADRACTFWKKFHYL</sequence>
<evidence type="ECO:0000313" key="1">
    <source>
        <dbReference type="EMBL" id="VEL18191.1"/>
    </source>
</evidence>
<proteinExistence type="predicted"/>
<dbReference type="EMBL" id="CAAALY010035999">
    <property type="protein sequence ID" value="VEL18191.1"/>
    <property type="molecule type" value="Genomic_DNA"/>
</dbReference>
<comment type="caution">
    <text evidence="1">The sequence shown here is derived from an EMBL/GenBank/DDBJ whole genome shotgun (WGS) entry which is preliminary data.</text>
</comment>
<protein>
    <submittedName>
        <fullName evidence="1">Uncharacterized protein</fullName>
    </submittedName>
</protein>
<evidence type="ECO:0000313" key="2">
    <source>
        <dbReference type="Proteomes" id="UP000784294"/>
    </source>
</evidence>
<keyword evidence="2" id="KW-1185">Reference proteome</keyword>
<dbReference type="AlphaFoldDB" id="A0A448WR82"/>
<name>A0A448WR82_9PLAT</name>
<reference evidence="1" key="1">
    <citation type="submission" date="2018-11" db="EMBL/GenBank/DDBJ databases">
        <authorList>
            <consortium name="Pathogen Informatics"/>
        </authorList>
    </citation>
    <scope>NUCLEOTIDE SEQUENCE</scope>
</reference>
<dbReference type="Proteomes" id="UP000784294">
    <property type="component" value="Unassembled WGS sequence"/>
</dbReference>
<organism evidence="1 2">
    <name type="scientific">Protopolystoma xenopodis</name>
    <dbReference type="NCBI Taxonomy" id="117903"/>
    <lineage>
        <taxon>Eukaryota</taxon>
        <taxon>Metazoa</taxon>
        <taxon>Spiralia</taxon>
        <taxon>Lophotrochozoa</taxon>
        <taxon>Platyhelminthes</taxon>
        <taxon>Monogenea</taxon>
        <taxon>Polyopisthocotylea</taxon>
        <taxon>Polystomatidea</taxon>
        <taxon>Polystomatidae</taxon>
        <taxon>Protopolystoma</taxon>
    </lineage>
</organism>
<accession>A0A448WR82</accession>
<gene>
    <name evidence="1" type="ORF">PXEA_LOCUS11631</name>
</gene>